<dbReference type="Proteomes" id="UP001194414">
    <property type="component" value="Unassembled WGS sequence"/>
</dbReference>
<dbReference type="EMBL" id="JACCPP010000022">
    <property type="protein sequence ID" value="MBI1708267.1"/>
    <property type="molecule type" value="Genomic_DNA"/>
</dbReference>
<dbReference type="AlphaFoldDB" id="A0AAW4DPI3"/>
<proteinExistence type="predicted"/>
<reference evidence="1" key="1">
    <citation type="submission" date="2020-07" db="EMBL/GenBank/DDBJ databases">
        <title>Comparative genomics analyses of Lactobacillus crispatus isolated from different ecological niches.</title>
        <authorList>
            <person name="Mancino W."/>
            <person name="Mancabelli L."/>
            <person name="Lugli G.A."/>
            <person name="Milani C."/>
            <person name="Viappiani A."/>
            <person name="Anzalone R."/>
            <person name="Longhi G."/>
            <person name="Ventura M."/>
            <person name="Turroni F."/>
        </authorList>
    </citation>
    <scope>NUCLEOTIDE SEQUENCE</scope>
    <source>
        <strain evidence="1">LB65</strain>
    </source>
</reference>
<evidence type="ECO:0000313" key="2">
    <source>
        <dbReference type="Proteomes" id="UP001194414"/>
    </source>
</evidence>
<sequence length="48" mass="5644">MIEEMCISLKDLQGIRIKLFQLGLMTTDKELSDKIYEVLDLVEKKIEE</sequence>
<accession>A0AAW4DPI3</accession>
<protein>
    <submittedName>
        <fullName evidence="1">Uncharacterized protein</fullName>
    </submittedName>
</protein>
<gene>
    <name evidence="1" type="ORF">HYQ56_1251</name>
</gene>
<name>A0AAW4DPI3_9LACO</name>
<evidence type="ECO:0000313" key="1">
    <source>
        <dbReference type="EMBL" id="MBI1708267.1"/>
    </source>
</evidence>
<dbReference type="RefSeq" id="WP_198566593.1">
    <property type="nucleotide sequence ID" value="NZ_JACCPP010000022.1"/>
</dbReference>
<organism evidence="1 2">
    <name type="scientific">Lactobacillus crispatus</name>
    <dbReference type="NCBI Taxonomy" id="47770"/>
    <lineage>
        <taxon>Bacteria</taxon>
        <taxon>Bacillati</taxon>
        <taxon>Bacillota</taxon>
        <taxon>Bacilli</taxon>
        <taxon>Lactobacillales</taxon>
        <taxon>Lactobacillaceae</taxon>
        <taxon>Lactobacillus</taxon>
    </lineage>
</organism>
<comment type="caution">
    <text evidence="1">The sequence shown here is derived from an EMBL/GenBank/DDBJ whole genome shotgun (WGS) entry which is preliminary data.</text>
</comment>